<reference evidence="1" key="1">
    <citation type="submission" date="2021-01" db="EMBL/GenBank/DDBJ databases">
        <authorList>
            <person name="Corre E."/>
            <person name="Pelletier E."/>
            <person name="Niang G."/>
            <person name="Scheremetjew M."/>
            <person name="Finn R."/>
            <person name="Kale V."/>
            <person name="Holt S."/>
            <person name="Cochrane G."/>
            <person name="Meng A."/>
            <person name="Brown T."/>
            <person name="Cohen L."/>
        </authorList>
    </citation>
    <scope>NUCLEOTIDE SEQUENCE</scope>
    <source>
        <strain evidence="1">NIES-381</strain>
    </source>
</reference>
<gene>
    <name evidence="1" type="ORF">EGYM00392_LOCUS3107</name>
</gene>
<accession>A0A7S1N221</accession>
<protein>
    <submittedName>
        <fullName evidence="1">Uncharacterized protein</fullName>
    </submittedName>
</protein>
<proteinExistence type="predicted"/>
<dbReference type="EMBL" id="HBGA01008671">
    <property type="protein sequence ID" value="CAD8992061.1"/>
    <property type="molecule type" value="Transcribed_RNA"/>
</dbReference>
<sequence>MLPLISKDGPCYVLCARFASSCVGWDKLCRLTNLQGVATLIIHLFEPCNPATVQLYSNFGRGGGNATQEGGAYGYEYNNIIRTHGSMENPYHALVTPTVLFSPRSSFAYLKLALCLNCVLHQVLIISR</sequence>
<evidence type="ECO:0000313" key="1">
    <source>
        <dbReference type="EMBL" id="CAD8992061.1"/>
    </source>
</evidence>
<dbReference type="AlphaFoldDB" id="A0A7S1N221"/>
<name>A0A7S1N221_9EUGL</name>
<organism evidence="1">
    <name type="scientific">Eutreptiella gymnastica</name>
    <dbReference type="NCBI Taxonomy" id="73025"/>
    <lineage>
        <taxon>Eukaryota</taxon>
        <taxon>Discoba</taxon>
        <taxon>Euglenozoa</taxon>
        <taxon>Euglenida</taxon>
        <taxon>Spirocuta</taxon>
        <taxon>Euglenophyceae</taxon>
        <taxon>Eutreptiales</taxon>
        <taxon>Eutreptiaceae</taxon>
        <taxon>Eutreptiella</taxon>
    </lineage>
</organism>